<proteinExistence type="predicted"/>
<sequence length="44" mass="5429">MRIFDIKNKAIFKKAYARHILFRKSPNPFVFRLKIIESYKISWL</sequence>
<dbReference type="Proteomes" id="UP000663722">
    <property type="component" value="Chromosome"/>
</dbReference>
<dbReference type="KEGG" id="dmm:dnm_062120"/>
<evidence type="ECO:0000313" key="1">
    <source>
        <dbReference type="EMBL" id="QTA90151.1"/>
    </source>
</evidence>
<reference evidence="1" key="1">
    <citation type="journal article" date="2021" name="Microb. Physiol.">
        <title>Proteogenomic Insights into the Physiology of Marine, Sulfate-Reducing, Filamentous Desulfonema limicola and Desulfonema magnum.</title>
        <authorList>
            <person name="Schnaars V."/>
            <person name="Wohlbrand L."/>
            <person name="Scheve S."/>
            <person name="Hinrichs C."/>
            <person name="Reinhardt R."/>
            <person name="Rabus R."/>
        </authorList>
    </citation>
    <scope>NUCLEOTIDE SEQUENCE</scope>
    <source>
        <strain evidence="1">4be13</strain>
    </source>
</reference>
<organism evidence="1 2">
    <name type="scientific">Desulfonema magnum</name>
    <dbReference type="NCBI Taxonomy" id="45655"/>
    <lineage>
        <taxon>Bacteria</taxon>
        <taxon>Pseudomonadati</taxon>
        <taxon>Thermodesulfobacteriota</taxon>
        <taxon>Desulfobacteria</taxon>
        <taxon>Desulfobacterales</taxon>
        <taxon>Desulfococcaceae</taxon>
        <taxon>Desulfonema</taxon>
    </lineage>
</organism>
<keyword evidence="2" id="KW-1185">Reference proteome</keyword>
<dbReference type="AlphaFoldDB" id="A0A975BR42"/>
<accession>A0A975BR42</accession>
<gene>
    <name evidence="1" type="ORF">dnm_062120</name>
</gene>
<protein>
    <submittedName>
        <fullName evidence="1">Uncharacterized protein</fullName>
    </submittedName>
</protein>
<name>A0A975BR42_9BACT</name>
<evidence type="ECO:0000313" key="2">
    <source>
        <dbReference type="Proteomes" id="UP000663722"/>
    </source>
</evidence>
<dbReference type="EMBL" id="CP061800">
    <property type="protein sequence ID" value="QTA90151.1"/>
    <property type="molecule type" value="Genomic_DNA"/>
</dbReference>